<protein>
    <submittedName>
        <fullName evidence="5">TetR/AcrR family transcriptional regulator</fullName>
    </submittedName>
</protein>
<reference evidence="5" key="1">
    <citation type="submission" date="2020-12" db="EMBL/GenBank/DDBJ databases">
        <title>Genomic characterization of non-nitrogen-fixing Frankia strains.</title>
        <authorList>
            <person name="Carlos-Shanley C."/>
            <person name="Guerra T."/>
            <person name="Hahn D."/>
        </authorList>
    </citation>
    <scope>NUCLEOTIDE SEQUENCE</scope>
    <source>
        <strain evidence="5">CN6</strain>
    </source>
</reference>
<evidence type="ECO:0000256" key="3">
    <source>
        <dbReference type="SAM" id="MobiDB-lite"/>
    </source>
</evidence>
<evidence type="ECO:0000313" key="6">
    <source>
        <dbReference type="Proteomes" id="UP000604475"/>
    </source>
</evidence>
<gene>
    <name evidence="5" type="ORF">I7412_08850</name>
</gene>
<keyword evidence="6" id="KW-1185">Reference proteome</keyword>
<organism evidence="5 6">
    <name type="scientific">Frankia nepalensis</name>
    <dbReference type="NCBI Taxonomy" id="1836974"/>
    <lineage>
        <taxon>Bacteria</taxon>
        <taxon>Bacillati</taxon>
        <taxon>Actinomycetota</taxon>
        <taxon>Actinomycetes</taxon>
        <taxon>Frankiales</taxon>
        <taxon>Frankiaceae</taxon>
        <taxon>Frankia</taxon>
    </lineage>
</organism>
<evidence type="ECO:0000256" key="1">
    <source>
        <dbReference type="ARBA" id="ARBA00023125"/>
    </source>
</evidence>
<evidence type="ECO:0000313" key="5">
    <source>
        <dbReference type="EMBL" id="MBL7627272.1"/>
    </source>
</evidence>
<dbReference type="InterPro" id="IPR009057">
    <property type="entry name" value="Homeodomain-like_sf"/>
</dbReference>
<dbReference type="Pfam" id="PF00440">
    <property type="entry name" value="TetR_N"/>
    <property type="match status" value="1"/>
</dbReference>
<dbReference type="InterPro" id="IPR001647">
    <property type="entry name" value="HTH_TetR"/>
</dbReference>
<feature type="region of interest" description="Disordered" evidence="3">
    <location>
        <begin position="180"/>
        <end position="212"/>
    </location>
</feature>
<dbReference type="PROSITE" id="PS50977">
    <property type="entry name" value="HTH_TETR_2"/>
    <property type="match status" value="1"/>
</dbReference>
<comment type="caution">
    <text evidence="5">The sequence shown here is derived from an EMBL/GenBank/DDBJ whole genome shotgun (WGS) entry which is preliminary data.</text>
</comment>
<accession>A0A937UMV9</accession>
<evidence type="ECO:0000256" key="2">
    <source>
        <dbReference type="PROSITE-ProRule" id="PRU00335"/>
    </source>
</evidence>
<dbReference type="InterPro" id="IPR001387">
    <property type="entry name" value="Cro/C1-type_HTH"/>
</dbReference>
<dbReference type="AlphaFoldDB" id="A0A937UMV9"/>
<keyword evidence="1 2" id="KW-0238">DNA-binding</keyword>
<name>A0A937UMV9_9ACTN</name>
<feature type="compositionally biased region" description="Polar residues" evidence="3">
    <location>
        <begin position="185"/>
        <end position="206"/>
    </location>
</feature>
<dbReference type="GO" id="GO:0003677">
    <property type="term" value="F:DNA binding"/>
    <property type="evidence" value="ECO:0007669"/>
    <property type="project" value="UniProtKB-UniRule"/>
</dbReference>
<dbReference type="Gene3D" id="1.10.357.10">
    <property type="entry name" value="Tetracycline Repressor, domain 2"/>
    <property type="match status" value="1"/>
</dbReference>
<evidence type="ECO:0000259" key="4">
    <source>
        <dbReference type="PROSITE" id="PS50977"/>
    </source>
</evidence>
<dbReference type="SUPFAM" id="SSF46689">
    <property type="entry name" value="Homeodomain-like"/>
    <property type="match status" value="1"/>
</dbReference>
<feature type="DNA-binding region" description="H-T-H motif" evidence="2">
    <location>
        <begin position="26"/>
        <end position="45"/>
    </location>
</feature>
<dbReference type="CDD" id="cd00093">
    <property type="entry name" value="HTH_XRE"/>
    <property type="match status" value="1"/>
</dbReference>
<sequence length="212" mass="23013">MTRERILAAGSELVHEFTTWDWRGLTFRAVAERAGVGERTVYRYFATERELHDAIMRRLGDESGITYEGVSLDGLGPITERLFATLPSYAVARWDTAEPIGPTLMAEELRRREAVAGAVAQPTAGWPEEGRRMAAGLLDVLWSVQSYQRLVSAWQLDGEQATKAITWAIGMLADAIRAGHGPLSSDGQDPLSSDGQDPVSGEQSPPETGGAA</sequence>
<feature type="domain" description="HTH tetR-type" evidence="4">
    <location>
        <begin position="1"/>
        <end position="63"/>
    </location>
</feature>
<dbReference type="EMBL" id="JAEACQ010000159">
    <property type="protein sequence ID" value="MBL7627272.1"/>
    <property type="molecule type" value="Genomic_DNA"/>
</dbReference>
<dbReference type="Proteomes" id="UP000604475">
    <property type="component" value="Unassembled WGS sequence"/>
</dbReference>
<proteinExistence type="predicted"/>